<dbReference type="AlphaFoldDB" id="A0A133PGU8"/>
<evidence type="ECO:0008006" key="3">
    <source>
        <dbReference type="Google" id="ProtNLM"/>
    </source>
</evidence>
<dbReference type="PATRIC" id="fig|54005.3.peg.1764"/>
<dbReference type="EMBL" id="LRQE01000050">
    <property type="protein sequence ID" value="KXA27730.1"/>
    <property type="molecule type" value="Genomic_DNA"/>
</dbReference>
<dbReference type="Proteomes" id="UP000070174">
    <property type="component" value="Unassembled WGS sequence"/>
</dbReference>
<accession>A0A133PGU8</accession>
<gene>
    <name evidence="1" type="ORF">HMPREF3229_01799</name>
</gene>
<reference evidence="1 2" key="1">
    <citation type="submission" date="2016-01" db="EMBL/GenBank/DDBJ databases">
        <authorList>
            <person name="Oliw E.H."/>
        </authorList>
    </citation>
    <scope>NUCLEOTIDE SEQUENCE [LARGE SCALE GENOMIC DNA]</scope>
    <source>
        <strain evidence="1 2">CMW7756A</strain>
    </source>
</reference>
<comment type="caution">
    <text evidence="1">The sequence shown here is derived from an EMBL/GenBank/DDBJ whole genome shotgun (WGS) entry which is preliminary data.</text>
</comment>
<evidence type="ECO:0000313" key="2">
    <source>
        <dbReference type="Proteomes" id="UP000070174"/>
    </source>
</evidence>
<proteinExistence type="predicted"/>
<dbReference type="Gene3D" id="2.30.30.100">
    <property type="match status" value="1"/>
</dbReference>
<protein>
    <recommendedName>
        <fullName evidence="3">Protein veg</fullName>
    </recommendedName>
</protein>
<sequence length="88" mass="10007">MNQMQIIKRELENHIGKKVIVRANKGRKKIVTRKGILKATYPSLFVLEVFNGEELVTASYTYSDVLTSTVQVTVLDEDVTYKDAKMIS</sequence>
<dbReference type="RefSeq" id="WP_005953776.1">
    <property type="nucleotide sequence ID" value="NZ_CABJAL010000006.1"/>
</dbReference>
<dbReference type="InterPro" id="IPR009366">
    <property type="entry name" value="Protein_Veg"/>
</dbReference>
<organism evidence="1">
    <name type="scientific">Peptoniphilus harei</name>
    <dbReference type="NCBI Taxonomy" id="54005"/>
    <lineage>
        <taxon>Bacteria</taxon>
        <taxon>Bacillati</taxon>
        <taxon>Bacillota</taxon>
        <taxon>Tissierellia</taxon>
        <taxon>Tissierellales</taxon>
        <taxon>Peptoniphilaceae</taxon>
        <taxon>Peptoniphilus</taxon>
    </lineage>
</organism>
<dbReference type="Pfam" id="PF06257">
    <property type="entry name" value="VEG"/>
    <property type="match status" value="1"/>
</dbReference>
<evidence type="ECO:0000313" key="1">
    <source>
        <dbReference type="EMBL" id="KXA27730.1"/>
    </source>
</evidence>
<dbReference type="PIRSF" id="PIRSF037257">
    <property type="entry name" value="DUF1021"/>
    <property type="match status" value="1"/>
</dbReference>
<name>A0A133PGU8_9FIRM</name>
<dbReference type="PANTHER" id="PTHR40026:SF1">
    <property type="entry name" value="PROTEIN VEG"/>
    <property type="match status" value="1"/>
</dbReference>
<dbReference type="PANTHER" id="PTHR40026">
    <property type="entry name" value="PROTEIN VEG"/>
    <property type="match status" value="1"/>
</dbReference>
<dbReference type="GO" id="GO:0006355">
    <property type="term" value="P:regulation of DNA-templated transcription"/>
    <property type="evidence" value="ECO:0007669"/>
    <property type="project" value="InterPro"/>
</dbReference>